<dbReference type="Proteomes" id="UP000741863">
    <property type="component" value="Unassembled WGS sequence"/>
</dbReference>
<comment type="catalytic activity">
    <reaction evidence="1">
        <text>Hydrolysis of proteins in presence of ATP.</text>
        <dbReference type="EC" id="3.4.21.53"/>
    </reaction>
</comment>
<dbReference type="Pfam" id="PF13180">
    <property type="entry name" value="PDZ_2"/>
    <property type="match status" value="1"/>
</dbReference>
<feature type="transmembrane region" description="Helical" evidence="2">
    <location>
        <begin position="12"/>
        <end position="36"/>
    </location>
</feature>
<feature type="domain" description="PDZ" evidence="3">
    <location>
        <begin position="108"/>
        <end position="194"/>
    </location>
</feature>
<keyword evidence="6" id="KW-1185">Reference proteome</keyword>
<keyword evidence="1" id="KW-0378">Hydrolase</keyword>
<keyword evidence="2" id="KW-0472">Membrane</keyword>
<reference evidence="5 6" key="1">
    <citation type="submission" date="2021-01" db="EMBL/GenBank/DDBJ databases">
        <title>Genomic Encyclopedia of Type Strains, Phase IV (KMG-IV): sequencing the most valuable type-strain genomes for metagenomic binning, comparative biology and taxonomic classification.</title>
        <authorList>
            <person name="Goeker M."/>
        </authorList>
    </citation>
    <scope>NUCLEOTIDE SEQUENCE [LARGE SCALE GENOMIC DNA]</scope>
    <source>
        <strain evidence="5 6">DSM 25540</strain>
    </source>
</reference>
<keyword evidence="2" id="KW-0812">Transmembrane</keyword>
<feature type="active site" evidence="1">
    <location>
        <position position="250"/>
    </location>
</feature>
<evidence type="ECO:0000259" key="4">
    <source>
        <dbReference type="PROSITE" id="PS51786"/>
    </source>
</evidence>
<dbReference type="RefSeq" id="WP_204696774.1">
    <property type="nucleotide sequence ID" value="NZ_JAFBEC010000004.1"/>
</dbReference>
<dbReference type="InterPro" id="IPR008269">
    <property type="entry name" value="Lon_proteolytic"/>
</dbReference>
<evidence type="ECO:0000259" key="3">
    <source>
        <dbReference type="PROSITE" id="PS50106"/>
    </source>
</evidence>
<keyword evidence="1" id="KW-0720">Serine protease</keyword>
<name>A0ABS2PAP7_9BACL</name>
<dbReference type="InterPro" id="IPR036034">
    <property type="entry name" value="PDZ_sf"/>
</dbReference>
<dbReference type="SUPFAM" id="SSF50156">
    <property type="entry name" value="PDZ domain-like"/>
    <property type="match status" value="1"/>
</dbReference>
<dbReference type="PROSITE" id="PS50106">
    <property type="entry name" value="PDZ"/>
    <property type="match status" value="1"/>
</dbReference>
<dbReference type="InterPro" id="IPR020568">
    <property type="entry name" value="Ribosomal_Su5_D2-typ_SF"/>
</dbReference>
<dbReference type="EC" id="3.4.21.53" evidence="1"/>
<dbReference type="PANTHER" id="PTHR10046">
    <property type="entry name" value="ATP DEPENDENT LON PROTEASE FAMILY MEMBER"/>
    <property type="match status" value="1"/>
</dbReference>
<protein>
    <recommendedName>
        <fullName evidence="1">endopeptidase La</fullName>
        <ecNumber evidence="1">3.4.21.53</ecNumber>
    </recommendedName>
</protein>
<evidence type="ECO:0000256" key="2">
    <source>
        <dbReference type="SAM" id="Phobius"/>
    </source>
</evidence>
<gene>
    <name evidence="5" type="ORF">JOD17_001574</name>
</gene>
<keyword evidence="2" id="KW-1133">Transmembrane helix</keyword>
<organism evidence="5 6">
    <name type="scientific">Geomicrobium sediminis</name>
    <dbReference type="NCBI Taxonomy" id="1347788"/>
    <lineage>
        <taxon>Bacteria</taxon>
        <taxon>Bacillati</taxon>
        <taxon>Bacillota</taxon>
        <taxon>Bacilli</taxon>
        <taxon>Bacillales</taxon>
        <taxon>Geomicrobium</taxon>
    </lineage>
</organism>
<dbReference type="InterPro" id="IPR014721">
    <property type="entry name" value="Ribsml_uS5_D2-typ_fold_subgr"/>
</dbReference>
<feature type="active site" evidence="1">
    <location>
        <position position="295"/>
    </location>
</feature>
<proteinExistence type="inferred from homology"/>
<dbReference type="EMBL" id="JAFBEC010000004">
    <property type="protein sequence ID" value="MBM7632480.1"/>
    <property type="molecule type" value="Genomic_DNA"/>
</dbReference>
<feature type="domain" description="Lon proteolytic" evidence="4">
    <location>
        <begin position="213"/>
        <end position="353"/>
    </location>
</feature>
<dbReference type="SUPFAM" id="SSF54211">
    <property type="entry name" value="Ribosomal protein S5 domain 2-like"/>
    <property type="match status" value="1"/>
</dbReference>
<evidence type="ECO:0000256" key="1">
    <source>
        <dbReference type="PROSITE-ProRule" id="PRU01122"/>
    </source>
</evidence>
<dbReference type="InterPro" id="IPR001478">
    <property type="entry name" value="PDZ"/>
</dbReference>
<accession>A0ABS2PAP7</accession>
<evidence type="ECO:0000313" key="5">
    <source>
        <dbReference type="EMBL" id="MBM7632480.1"/>
    </source>
</evidence>
<dbReference type="NCBIfam" id="NF041438">
    <property type="entry name" value="SepM_fam_S16"/>
    <property type="match status" value="1"/>
</dbReference>
<keyword evidence="1" id="KW-0645">Protease</keyword>
<dbReference type="Pfam" id="PF05362">
    <property type="entry name" value="Lon_C"/>
    <property type="match status" value="1"/>
</dbReference>
<dbReference type="InterPro" id="IPR027065">
    <property type="entry name" value="Lon_Prtase"/>
</dbReference>
<evidence type="ECO:0000313" key="6">
    <source>
        <dbReference type="Proteomes" id="UP000741863"/>
    </source>
</evidence>
<comment type="similarity">
    <text evidence="1">Belongs to the peptidase S16 family.</text>
</comment>
<dbReference type="PROSITE" id="PS51786">
    <property type="entry name" value="LON_PROTEOLYTIC"/>
    <property type="match status" value="1"/>
</dbReference>
<sequence length="354" mass="38512">MSEKNNRGKPTKTLWIIAISLLAVLLIQQIPIGYYYSQPGDATGLQEIITVEGGSDLEEGEFYLTTILQSRANPFLYVWSLLSPYRVLTPEEMIMTENESDEDYHHRQIESMRQSQDAAKIAAYRAAGASVDIEENGVFVTQFVDGMGAVDVLEAGDLIVGVDEQTILNFTELTEALSEKTEGEEAALSVIREGEQIQVDVEMQTFPNAGEENGQPEDAVGLGIIYPVNDRTVTFDPEVTIEAGAIGGPSAGLMFSLEIYNQLQEDDITRGLNVAGTGSIDEDGNVGRIGGISQKIVAADQAGIDIFFAPNDEELGELSNYQQAIEAAEDINTDMQVVPISTLEEAIDYLRSIA</sequence>
<dbReference type="Gene3D" id="3.30.230.10">
    <property type="match status" value="1"/>
</dbReference>
<comment type="caution">
    <text evidence="5">The sequence shown here is derived from an EMBL/GenBank/DDBJ whole genome shotgun (WGS) entry which is preliminary data.</text>
</comment>